<dbReference type="InterPro" id="IPR004038">
    <property type="entry name" value="Ribosomal_eL8/eL30/eS12/Gad45"/>
</dbReference>
<dbReference type="Pfam" id="PF01248">
    <property type="entry name" value="Ribosomal_L7Ae"/>
    <property type="match status" value="1"/>
</dbReference>
<feature type="domain" description="Ribosomal protein eL8/eL30/eS12/Gadd45" evidence="3">
    <location>
        <begin position="194"/>
        <end position="276"/>
    </location>
</feature>
<dbReference type="GO" id="GO:0005634">
    <property type="term" value="C:nucleus"/>
    <property type="evidence" value="ECO:0007669"/>
    <property type="project" value="InterPro"/>
</dbReference>
<dbReference type="PANTHER" id="PTHR10411">
    <property type="entry name" value="GROWTH ARREST AND DNA DAMAGE-INDUCIBLE PROTEIN GADD45"/>
    <property type="match status" value="1"/>
</dbReference>
<evidence type="ECO:0000256" key="1">
    <source>
        <dbReference type="ARBA" id="ARBA00007361"/>
    </source>
</evidence>
<dbReference type="GO" id="GO:0005737">
    <property type="term" value="C:cytoplasm"/>
    <property type="evidence" value="ECO:0007669"/>
    <property type="project" value="TreeGrafter"/>
</dbReference>
<evidence type="ECO:0000313" key="5">
    <source>
        <dbReference type="Proteomes" id="UP000261560"/>
    </source>
</evidence>
<reference evidence="4" key="2">
    <citation type="submission" date="2025-09" db="UniProtKB">
        <authorList>
            <consortium name="Ensembl"/>
        </authorList>
    </citation>
    <scope>IDENTIFICATION</scope>
</reference>
<name>A0A3B3CA34_ORYME</name>
<dbReference type="PANTHER" id="PTHR10411:SF5">
    <property type="entry name" value="GROWTH ARREST AND DNA DAMAGE-INDUCIBLE PROTEIN GADD45 BETA"/>
    <property type="match status" value="1"/>
</dbReference>
<evidence type="ECO:0000256" key="2">
    <source>
        <dbReference type="SAM" id="MobiDB-lite"/>
    </source>
</evidence>
<evidence type="ECO:0000313" key="4">
    <source>
        <dbReference type="Ensembl" id="ENSOMEP00000013947.1"/>
    </source>
</evidence>
<dbReference type="GeneTree" id="ENSGT00950000182964"/>
<proteinExistence type="inferred from homology"/>
<accession>A0A3B3CA34</accession>
<protein>
    <submittedName>
        <fullName evidence="4">Growth arrest and DNA-damage-inducible, beta a</fullName>
    </submittedName>
</protein>
<organism evidence="4 5">
    <name type="scientific">Oryzias melastigma</name>
    <name type="common">Marine medaka</name>
    <dbReference type="NCBI Taxonomy" id="30732"/>
    <lineage>
        <taxon>Eukaryota</taxon>
        <taxon>Metazoa</taxon>
        <taxon>Chordata</taxon>
        <taxon>Craniata</taxon>
        <taxon>Vertebrata</taxon>
        <taxon>Euteleostomi</taxon>
        <taxon>Actinopterygii</taxon>
        <taxon>Neopterygii</taxon>
        <taxon>Teleostei</taxon>
        <taxon>Neoteleostei</taxon>
        <taxon>Acanthomorphata</taxon>
        <taxon>Ovalentaria</taxon>
        <taxon>Atherinomorphae</taxon>
        <taxon>Beloniformes</taxon>
        <taxon>Adrianichthyidae</taxon>
        <taxon>Oryziinae</taxon>
        <taxon>Oryzias</taxon>
    </lineage>
</organism>
<dbReference type="GO" id="GO:0051726">
    <property type="term" value="P:regulation of cell cycle"/>
    <property type="evidence" value="ECO:0007669"/>
    <property type="project" value="InterPro"/>
</dbReference>
<dbReference type="InterPro" id="IPR024824">
    <property type="entry name" value="GADD45"/>
</dbReference>
<dbReference type="PaxDb" id="30732-ENSOMEP00000013947"/>
<dbReference type="FunFam" id="3.30.1330.30:FF:000012">
    <property type="entry name" value="growth arrest and DNA damage-inducible protein GADD45 alpha"/>
    <property type="match status" value="1"/>
</dbReference>
<keyword evidence="5" id="KW-1185">Reference proteome</keyword>
<reference evidence="4" key="1">
    <citation type="submission" date="2025-08" db="UniProtKB">
        <authorList>
            <consortium name="Ensembl"/>
        </authorList>
    </citation>
    <scope>IDENTIFICATION</scope>
</reference>
<dbReference type="Gene3D" id="3.30.1330.30">
    <property type="match status" value="1"/>
</dbReference>
<dbReference type="Proteomes" id="UP000261560">
    <property type="component" value="Unplaced"/>
</dbReference>
<comment type="similarity">
    <text evidence="1">Belongs to the GADD45 family.</text>
</comment>
<dbReference type="Ensembl" id="ENSOMET00000021732.1">
    <property type="protein sequence ID" value="ENSOMEP00000013947.1"/>
    <property type="gene ID" value="ENSOMEG00000015423.1"/>
</dbReference>
<dbReference type="InterPro" id="IPR029064">
    <property type="entry name" value="Ribosomal_eL30-like_sf"/>
</dbReference>
<feature type="region of interest" description="Disordered" evidence="2">
    <location>
        <begin position="36"/>
        <end position="67"/>
    </location>
</feature>
<dbReference type="STRING" id="30732.ENSOMEP00000013947"/>
<dbReference type="AlphaFoldDB" id="A0A3B3CA34"/>
<dbReference type="SUPFAM" id="SSF55315">
    <property type="entry name" value="L30e-like"/>
    <property type="match status" value="1"/>
</dbReference>
<sequence length="332" mass="36850">MNLQQCCRTKFLQPLQFLGEDSRKIWKFLHSERKLPVNTLGGENGDRRGGEGGGGLRAGDSLKPPTWEHRQLRPAQPIAALPACDGTNQRERASGRVNRHHPPIKPGSFGCWSTETFTRTQNTDIKSSITDSSLSGLRLFCRNVSSGSKRVSASLGILVLILELVDYFTDFSMTLEEVVGSSTTDKKMETVSQALEELLVAAQRQDCLTVGVYESAKLMNVDPDSVVLCLLNTDEEDADDIALQIHFTLLQAFCCDNDINILRVSGMRRLAQLLGDDPEDSNGNEPRDLHCILVTNPPVQPMQCQALQDVSSFCAESRCRNQWVPCLELKDR</sequence>
<evidence type="ECO:0000259" key="3">
    <source>
        <dbReference type="Pfam" id="PF01248"/>
    </source>
</evidence>